<organism evidence="1 2">
    <name type="scientific">Corynebacterium urealyticum</name>
    <dbReference type="NCBI Taxonomy" id="43771"/>
    <lineage>
        <taxon>Bacteria</taxon>
        <taxon>Bacillati</taxon>
        <taxon>Actinomycetota</taxon>
        <taxon>Actinomycetes</taxon>
        <taxon>Mycobacteriales</taxon>
        <taxon>Corynebacteriaceae</taxon>
        <taxon>Corynebacterium</taxon>
    </lineage>
</organism>
<accession>A0A5D4FKQ4</accession>
<evidence type="ECO:0000313" key="1">
    <source>
        <dbReference type="EMBL" id="TYR17026.1"/>
    </source>
</evidence>
<dbReference type="EMBL" id="VSZI01000002">
    <property type="protein sequence ID" value="TYR17026.1"/>
    <property type="molecule type" value="Genomic_DNA"/>
</dbReference>
<dbReference type="Proteomes" id="UP000324726">
    <property type="component" value="Unassembled WGS sequence"/>
</dbReference>
<dbReference type="Pfam" id="PF21853">
    <property type="entry name" value="DUF6912"/>
    <property type="match status" value="1"/>
</dbReference>
<evidence type="ECO:0000313" key="2">
    <source>
        <dbReference type="Proteomes" id="UP000324726"/>
    </source>
</evidence>
<protein>
    <submittedName>
        <fullName evidence="1">Uncharacterized protein</fullName>
    </submittedName>
</protein>
<gene>
    <name evidence="1" type="ORF">FYJ87_09340</name>
</gene>
<dbReference type="InterPro" id="IPR054206">
    <property type="entry name" value="DUF6912"/>
</dbReference>
<name>A0A5D4FKQ4_9CORY</name>
<reference evidence="1 2" key="1">
    <citation type="submission" date="2019-08" db="EMBL/GenBank/DDBJ databases">
        <title>Draft genome of C. urealyticum strain VH4248.</title>
        <authorList>
            <person name="Navas J."/>
        </authorList>
    </citation>
    <scope>NUCLEOTIDE SEQUENCE [LARGE SCALE GENOMIC DNA]</scope>
    <source>
        <strain evidence="1 2">VH4248</strain>
    </source>
</reference>
<comment type="caution">
    <text evidence="1">The sequence shown here is derived from an EMBL/GenBank/DDBJ whole genome shotgun (WGS) entry which is preliminary data.</text>
</comment>
<dbReference type="AlphaFoldDB" id="A0A5D4FKQ4"/>
<sequence length="172" mass="18739">MRVFIPATHSMLADFARDQVLPIRSGVVFGLTQAVRDFYTSGDDEELEYTAFLDAARASLRLLATEDASGADETFPNRRVVLAADIPDANLTADPTGGDSVLRVDPAQLELTQLRAIHTDDEDAEAATQRAKECIDDADLGDEDAELALGDCEDNLMSWYDSKELGVLVDLM</sequence>
<proteinExistence type="predicted"/>
<dbReference type="RefSeq" id="WP_148813306.1">
    <property type="nucleotide sequence ID" value="NZ_VSZI01000002.1"/>
</dbReference>